<evidence type="ECO:0000313" key="3">
    <source>
        <dbReference type="Proteomes" id="UP001515480"/>
    </source>
</evidence>
<feature type="compositionally biased region" description="Pro residues" evidence="1">
    <location>
        <begin position="368"/>
        <end position="378"/>
    </location>
</feature>
<protein>
    <recommendedName>
        <fullName evidence="4">TAZ-type domain-containing protein</fullName>
    </recommendedName>
</protein>
<dbReference type="EMBL" id="JBGBPQ010000002">
    <property type="protein sequence ID" value="KAL1528764.1"/>
    <property type="molecule type" value="Genomic_DNA"/>
</dbReference>
<sequence length="753" mass="79850">MSSLGFVSVDELANEIEKHHDSDLLRTQITDLRAKKIDLKKFCSNVRMMCGTQVLLDTVKGLQSKQKEKQAAKAAAAAPNGLTHRPATTPLVAPPPTEQKAFPSVVPHVAPPFVGSAPLEPSPRTMAMPPPAEPPAHERARVPVPPNGGEVARPVAMDKQLSHSDANHSGLQEGSKTLVHALLCSRDGCEISGCRTTKTLLGRVKEHASSCAFANLPGGQSDCTTCKKWHQLERLKEHYRRKLISIAKQQVAQGKIPLQMFRPRVEAEPSSSHVASPSIGASHDPLGASSAIMAAQEKARKAALEAKASASSAGSSISLLQQLRPATASSCSSTPPTPFTTVAPPLPAPEHDPFAAAPKLQSYTPMALPTPHPRPLPQLAPEKVPKLESPAPPLPPAPIAPRPPVAKAESSDTLESFAPFWKTLQDQGADDEMDSLEALLDKEFEEKDRRLGITRSDDGAPPAKAAKYSHPPSIVTTGFPPRGMGKPMPAAMYGKGPSSAGHSKPAPGGAKASKPAAEKGKKPRGKGKEGPPTSPLPDSPALSLAGSVGSALDVEHLEEEARENKYMQLIDEGADMPLLRDEGVADEWLSPGMHVVIDLARLPYATTTISTATRPHPTNVAVVKALHQDGTCDAQMVCNCGADGEARPCEGCEPGRLVRGVQPHQRQIACSTCMHVDLAFALPQATSLPHTHICLTTPTHTSPLTHTNPPIPVDPFTTRAQAHRSSPVVRCYSTTASLVPIRDSCKVLTATVQ</sequence>
<proteinExistence type="predicted"/>
<feature type="region of interest" description="Disordered" evidence="1">
    <location>
        <begin position="367"/>
        <end position="406"/>
    </location>
</feature>
<evidence type="ECO:0000313" key="2">
    <source>
        <dbReference type="EMBL" id="KAL1528764.1"/>
    </source>
</evidence>
<evidence type="ECO:0008006" key="4">
    <source>
        <dbReference type="Google" id="ProtNLM"/>
    </source>
</evidence>
<reference evidence="2 3" key="1">
    <citation type="journal article" date="2024" name="Science">
        <title>Giant polyketide synthase enzymes in the biosynthesis of giant marine polyether toxins.</title>
        <authorList>
            <person name="Fallon T.R."/>
            <person name="Shende V.V."/>
            <person name="Wierzbicki I.H."/>
            <person name="Pendleton A.L."/>
            <person name="Watervoot N.F."/>
            <person name="Auber R.P."/>
            <person name="Gonzalez D.J."/>
            <person name="Wisecaver J.H."/>
            <person name="Moore B.S."/>
        </authorList>
    </citation>
    <scope>NUCLEOTIDE SEQUENCE [LARGE SCALE GENOMIC DNA]</scope>
    <source>
        <strain evidence="2 3">12B1</strain>
    </source>
</reference>
<feature type="region of interest" description="Disordered" evidence="1">
    <location>
        <begin position="450"/>
        <end position="545"/>
    </location>
</feature>
<keyword evidence="3" id="KW-1185">Reference proteome</keyword>
<evidence type="ECO:0000256" key="1">
    <source>
        <dbReference type="SAM" id="MobiDB-lite"/>
    </source>
</evidence>
<accession>A0AB34K316</accession>
<feature type="compositionally biased region" description="Low complexity" evidence="1">
    <location>
        <begin position="327"/>
        <end position="343"/>
    </location>
</feature>
<dbReference type="AlphaFoldDB" id="A0AB34K316"/>
<feature type="compositionally biased region" description="Pro residues" evidence="1">
    <location>
        <begin position="390"/>
        <end position="404"/>
    </location>
</feature>
<organism evidence="2 3">
    <name type="scientific">Prymnesium parvum</name>
    <name type="common">Toxic golden alga</name>
    <dbReference type="NCBI Taxonomy" id="97485"/>
    <lineage>
        <taxon>Eukaryota</taxon>
        <taxon>Haptista</taxon>
        <taxon>Haptophyta</taxon>
        <taxon>Prymnesiophyceae</taxon>
        <taxon>Prymnesiales</taxon>
        <taxon>Prymnesiaceae</taxon>
        <taxon>Prymnesium</taxon>
    </lineage>
</organism>
<dbReference type="Proteomes" id="UP001515480">
    <property type="component" value="Unassembled WGS sequence"/>
</dbReference>
<feature type="region of interest" description="Disordered" evidence="1">
    <location>
        <begin position="75"/>
        <end position="95"/>
    </location>
</feature>
<name>A0AB34K316_PRYPA</name>
<feature type="region of interest" description="Disordered" evidence="1">
    <location>
        <begin position="116"/>
        <end position="138"/>
    </location>
</feature>
<feature type="compositionally biased region" description="Low complexity" evidence="1">
    <location>
        <begin position="504"/>
        <end position="515"/>
    </location>
</feature>
<gene>
    <name evidence="2" type="ORF">AB1Y20_010094</name>
</gene>
<comment type="caution">
    <text evidence="2">The sequence shown here is derived from an EMBL/GenBank/DDBJ whole genome shotgun (WGS) entry which is preliminary data.</text>
</comment>
<feature type="region of interest" description="Disordered" evidence="1">
    <location>
        <begin position="327"/>
        <end position="355"/>
    </location>
</feature>